<dbReference type="PANTHER" id="PTHR30614">
    <property type="entry name" value="MEMBRANE COMPONENT OF AMINO ACID ABC TRANSPORTER"/>
    <property type="match status" value="1"/>
</dbReference>
<dbReference type="InterPro" id="IPR043429">
    <property type="entry name" value="ArtM/GltK/GlnP/TcyL/YhdX-like"/>
</dbReference>
<dbReference type="Gene3D" id="1.10.3720.10">
    <property type="entry name" value="MetI-like"/>
    <property type="match status" value="1"/>
</dbReference>
<evidence type="ECO:0000256" key="4">
    <source>
        <dbReference type="ARBA" id="ARBA00022692"/>
    </source>
</evidence>
<evidence type="ECO:0000259" key="8">
    <source>
        <dbReference type="PROSITE" id="PS50928"/>
    </source>
</evidence>
<dbReference type="EMBL" id="CAKJTI010000009">
    <property type="protein sequence ID" value="CAG9613074.1"/>
    <property type="molecule type" value="Genomic_DNA"/>
</dbReference>
<comment type="subcellular location">
    <subcellularLocation>
        <location evidence="1 7">Cell membrane</location>
        <topology evidence="1 7">Multi-pass membrane protein</topology>
    </subcellularLocation>
</comment>
<accession>A0ABN7ZYE8</accession>
<dbReference type="PROSITE" id="PS50928">
    <property type="entry name" value="ABC_TM1"/>
    <property type="match status" value="1"/>
</dbReference>
<comment type="caution">
    <text evidence="9">The sequence shown here is derived from an EMBL/GenBank/DDBJ whole genome shotgun (WGS) entry which is preliminary data.</text>
</comment>
<dbReference type="InterPro" id="IPR010065">
    <property type="entry name" value="AA_ABC_transptr_permease_3TM"/>
</dbReference>
<evidence type="ECO:0000256" key="3">
    <source>
        <dbReference type="ARBA" id="ARBA00022475"/>
    </source>
</evidence>
<keyword evidence="6 7" id="KW-0472">Membrane</keyword>
<protein>
    <submittedName>
        <fullName evidence="9">Glutamine ABC transporter permease protein GlnM</fullName>
    </submittedName>
</protein>
<keyword evidence="2 7" id="KW-0813">Transport</keyword>
<dbReference type="RefSeq" id="WP_230575177.1">
    <property type="nucleotide sequence ID" value="NZ_CAKJTI010000009.1"/>
</dbReference>
<dbReference type="InterPro" id="IPR035906">
    <property type="entry name" value="MetI-like_sf"/>
</dbReference>
<feature type="transmembrane region" description="Helical" evidence="7">
    <location>
        <begin position="187"/>
        <end position="209"/>
    </location>
</feature>
<feature type="transmembrane region" description="Helical" evidence="7">
    <location>
        <begin position="66"/>
        <end position="88"/>
    </location>
</feature>
<evidence type="ECO:0000313" key="9">
    <source>
        <dbReference type="EMBL" id="CAG9613074.1"/>
    </source>
</evidence>
<proteinExistence type="inferred from homology"/>
<evidence type="ECO:0000256" key="6">
    <source>
        <dbReference type="ARBA" id="ARBA00023136"/>
    </source>
</evidence>
<feature type="transmembrane region" description="Helical" evidence="7">
    <location>
        <begin position="20"/>
        <end position="45"/>
    </location>
</feature>
<keyword evidence="4 7" id="KW-0812">Transmembrane</keyword>
<keyword evidence="3" id="KW-1003">Cell membrane</keyword>
<dbReference type="SUPFAM" id="SSF161098">
    <property type="entry name" value="MetI-like"/>
    <property type="match status" value="1"/>
</dbReference>
<dbReference type="PANTHER" id="PTHR30614:SF7">
    <property type="entry name" value="GLUTAMINE ABC TRANSPORTER PERMEASE PROTEIN GLNM-RELATED"/>
    <property type="match status" value="1"/>
</dbReference>
<dbReference type="Proteomes" id="UP000789423">
    <property type="component" value="Unassembled WGS sequence"/>
</dbReference>
<feature type="transmembrane region" description="Helical" evidence="7">
    <location>
        <begin position="94"/>
        <end position="113"/>
    </location>
</feature>
<reference evidence="9 10" key="1">
    <citation type="submission" date="2021-10" db="EMBL/GenBank/DDBJ databases">
        <authorList>
            <person name="Criscuolo A."/>
        </authorList>
    </citation>
    <scope>NUCLEOTIDE SEQUENCE [LARGE SCALE GENOMIC DNA]</scope>
    <source>
        <strain evidence="10">CIP 111899</strain>
    </source>
</reference>
<evidence type="ECO:0000256" key="7">
    <source>
        <dbReference type="RuleBase" id="RU363032"/>
    </source>
</evidence>
<keyword evidence="5 7" id="KW-1133">Transmembrane helix</keyword>
<feature type="domain" description="ABC transmembrane type-1" evidence="8">
    <location>
        <begin position="18"/>
        <end position="206"/>
    </location>
</feature>
<dbReference type="InterPro" id="IPR000515">
    <property type="entry name" value="MetI-like"/>
</dbReference>
<dbReference type="NCBIfam" id="TIGR01726">
    <property type="entry name" value="HEQRo_perm_3TM"/>
    <property type="match status" value="1"/>
</dbReference>
<evidence type="ECO:0000256" key="2">
    <source>
        <dbReference type="ARBA" id="ARBA00022448"/>
    </source>
</evidence>
<comment type="similarity">
    <text evidence="7">Belongs to the binding-protein-dependent transport system permease family.</text>
</comment>
<keyword evidence="10" id="KW-1185">Reference proteome</keyword>
<dbReference type="CDD" id="cd06261">
    <property type="entry name" value="TM_PBP2"/>
    <property type="match status" value="1"/>
</dbReference>
<gene>
    <name evidence="9" type="primary">glnM</name>
    <name evidence="9" type="ORF">BACCIP111899_02269</name>
</gene>
<evidence type="ECO:0000256" key="1">
    <source>
        <dbReference type="ARBA" id="ARBA00004651"/>
    </source>
</evidence>
<sequence>MPDFSILSNNLDLYLEGFRYTLMSSIVALIGSFILGIIIAVMRIAPIRVLNWVGTAYVEFIRNIPLVLIAFAFYFAFPVIGVTVSGFVAGTTALTIYTAAFITEAIRAGILSVPKGQMEAARSSGLTYGQAMYHIILPQAIKIVIPPLGNQFLNLVKNSSILGIIAGADLMYQGDLISTRTFVTFDVYIFVGMFYLLLTVPLSMGVRYLEKHLAKGAV</sequence>
<organism evidence="9 10">
    <name type="scientific">Bacillus rhizoplanae</name>
    <dbReference type="NCBI Taxonomy" id="2880966"/>
    <lineage>
        <taxon>Bacteria</taxon>
        <taxon>Bacillati</taxon>
        <taxon>Bacillota</taxon>
        <taxon>Bacilli</taxon>
        <taxon>Bacillales</taxon>
        <taxon>Bacillaceae</taxon>
        <taxon>Bacillus</taxon>
    </lineage>
</organism>
<evidence type="ECO:0000313" key="10">
    <source>
        <dbReference type="Proteomes" id="UP000789423"/>
    </source>
</evidence>
<evidence type="ECO:0000256" key="5">
    <source>
        <dbReference type="ARBA" id="ARBA00022989"/>
    </source>
</evidence>
<name>A0ABN7ZYE8_9BACI</name>
<dbReference type="Pfam" id="PF00528">
    <property type="entry name" value="BPD_transp_1"/>
    <property type="match status" value="1"/>
</dbReference>